<dbReference type="EMBL" id="JAUUTY010000004">
    <property type="protein sequence ID" value="KAK1645363.1"/>
    <property type="molecule type" value="Genomic_DNA"/>
</dbReference>
<dbReference type="AlphaFoldDB" id="A0AAD8W6S4"/>
<protein>
    <submittedName>
        <fullName evidence="1">Uncharacterized protein</fullName>
    </submittedName>
</protein>
<dbReference type="Proteomes" id="UP001231189">
    <property type="component" value="Unassembled WGS sequence"/>
</dbReference>
<dbReference type="PANTHER" id="PTHR31348">
    <property type="entry name" value="EID1-LIKE F-BOX PROTEIN 2-RELATED"/>
    <property type="match status" value="1"/>
</dbReference>
<sequence length="281" mass="32061">MITMNDETRNEVLDEGYEFTLYCWSSLGRTWVETEYLHVSFHDVSQEDEYRSRRSRGGQPAERRGSVLPSWRAAPWEEFFPRENYGGGGVRGDPRALCAVALVSRCLLAIAQSMLWWEICVSPTLEMVSTLTKLLRAAAMARQWWVAGAREAHRPLLQQFRPPLPVAVVRPGPVVCVRSVRAHRAVGGGGEDLGVYRGVFRGFIRSRTRACLLGGRTRLEPRVCCPCWDACVRSARRRLDTHDGRVQYFVCRRSHLQGSCWLTYQDANGRGFPWSPFVRVR</sequence>
<evidence type="ECO:0000313" key="1">
    <source>
        <dbReference type="EMBL" id="KAK1645363.1"/>
    </source>
</evidence>
<dbReference type="PANTHER" id="PTHR31348:SF3">
    <property type="entry name" value="EID1-LIKE F-BOX PROTEIN 3"/>
    <property type="match status" value="1"/>
</dbReference>
<gene>
    <name evidence="1" type="ORF">QYE76_063168</name>
</gene>
<reference evidence="1" key="1">
    <citation type="submission" date="2023-07" db="EMBL/GenBank/DDBJ databases">
        <title>A chromosome-level genome assembly of Lolium multiflorum.</title>
        <authorList>
            <person name="Chen Y."/>
            <person name="Copetti D."/>
            <person name="Kolliker R."/>
            <person name="Studer B."/>
        </authorList>
    </citation>
    <scope>NUCLEOTIDE SEQUENCE</scope>
    <source>
        <strain evidence="1">02402/16</strain>
        <tissue evidence="1">Leaf</tissue>
    </source>
</reference>
<dbReference type="InterPro" id="IPR040267">
    <property type="entry name" value="EID1-like"/>
</dbReference>
<organism evidence="1 2">
    <name type="scientific">Lolium multiflorum</name>
    <name type="common">Italian ryegrass</name>
    <name type="synonym">Lolium perenne subsp. multiflorum</name>
    <dbReference type="NCBI Taxonomy" id="4521"/>
    <lineage>
        <taxon>Eukaryota</taxon>
        <taxon>Viridiplantae</taxon>
        <taxon>Streptophyta</taxon>
        <taxon>Embryophyta</taxon>
        <taxon>Tracheophyta</taxon>
        <taxon>Spermatophyta</taxon>
        <taxon>Magnoliopsida</taxon>
        <taxon>Liliopsida</taxon>
        <taxon>Poales</taxon>
        <taxon>Poaceae</taxon>
        <taxon>BOP clade</taxon>
        <taxon>Pooideae</taxon>
        <taxon>Poodae</taxon>
        <taxon>Poeae</taxon>
        <taxon>Poeae Chloroplast Group 2 (Poeae type)</taxon>
        <taxon>Loliodinae</taxon>
        <taxon>Loliinae</taxon>
        <taxon>Lolium</taxon>
    </lineage>
</organism>
<accession>A0AAD8W6S4</accession>
<keyword evidence="2" id="KW-1185">Reference proteome</keyword>
<name>A0AAD8W6S4_LOLMU</name>
<proteinExistence type="predicted"/>
<comment type="caution">
    <text evidence="1">The sequence shown here is derived from an EMBL/GenBank/DDBJ whole genome shotgun (WGS) entry which is preliminary data.</text>
</comment>
<evidence type="ECO:0000313" key="2">
    <source>
        <dbReference type="Proteomes" id="UP001231189"/>
    </source>
</evidence>